<organism evidence="6 7">
    <name type="scientific">Tepidicaulis marinus</name>
    <dbReference type="NCBI Taxonomy" id="1333998"/>
    <lineage>
        <taxon>Bacteria</taxon>
        <taxon>Pseudomonadati</taxon>
        <taxon>Pseudomonadota</taxon>
        <taxon>Alphaproteobacteria</taxon>
        <taxon>Hyphomicrobiales</taxon>
        <taxon>Parvibaculaceae</taxon>
        <taxon>Tepidicaulis</taxon>
    </lineage>
</organism>
<comment type="caution">
    <text evidence="6">The sequence shown here is derived from an EMBL/GenBank/DDBJ whole genome shotgun (WGS) entry which is preliminary data.</text>
</comment>
<name>A0A081BCY8_9HYPH</name>
<proteinExistence type="predicted"/>
<dbReference type="InterPro" id="IPR009057">
    <property type="entry name" value="Homeodomain-like_sf"/>
</dbReference>
<evidence type="ECO:0000256" key="4">
    <source>
        <dbReference type="PROSITE-ProRule" id="PRU00335"/>
    </source>
</evidence>
<dbReference type="PROSITE" id="PS50977">
    <property type="entry name" value="HTH_TETR_2"/>
    <property type="match status" value="1"/>
</dbReference>
<dbReference type="EMBL" id="BBIO01000013">
    <property type="protein sequence ID" value="GAK45906.1"/>
    <property type="molecule type" value="Genomic_DNA"/>
</dbReference>
<feature type="DNA-binding region" description="H-T-H motif" evidence="4">
    <location>
        <begin position="42"/>
        <end position="61"/>
    </location>
</feature>
<dbReference type="PRINTS" id="PR00455">
    <property type="entry name" value="HTHTETR"/>
</dbReference>
<dbReference type="InterPro" id="IPR050109">
    <property type="entry name" value="HTH-type_TetR-like_transc_reg"/>
</dbReference>
<dbReference type="GO" id="GO:0000976">
    <property type="term" value="F:transcription cis-regulatory region binding"/>
    <property type="evidence" value="ECO:0007669"/>
    <property type="project" value="TreeGrafter"/>
</dbReference>
<dbReference type="InterPro" id="IPR049484">
    <property type="entry name" value="Rv0078-like_C"/>
</dbReference>
<dbReference type="RefSeq" id="WP_197052925.1">
    <property type="nucleotide sequence ID" value="NZ_BBIO01000013.1"/>
</dbReference>
<evidence type="ECO:0000256" key="1">
    <source>
        <dbReference type="ARBA" id="ARBA00023015"/>
    </source>
</evidence>
<dbReference type="AlphaFoldDB" id="A0A081BCY8"/>
<keyword evidence="3" id="KW-0804">Transcription</keyword>
<dbReference type="PANTHER" id="PTHR30055">
    <property type="entry name" value="HTH-TYPE TRANSCRIPTIONAL REGULATOR RUTR"/>
    <property type="match status" value="1"/>
</dbReference>
<evidence type="ECO:0000313" key="7">
    <source>
        <dbReference type="Proteomes" id="UP000028702"/>
    </source>
</evidence>
<evidence type="ECO:0000256" key="3">
    <source>
        <dbReference type="ARBA" id="ARBA00023163"/>
    </source>
</evidence>
<dbReference type="InterPro" id="IPR001647">
    <property type="entry name" value="HTH_TetR"/>
</dbReference>
<keyword evidence="1" id="KW-0805">Transcription regulation</keyword>
<dbReference type="GO" id="GO:0003700">
    <property type="term" value="F:DNA-binding transcription factor activity"/>
    <property type="evidence" value="ECO:0007669"/>
    <property type="project" value="TreeGrafter"/>
</dbReference>
<evidence type="ECO:0000259" key="5">
    <source>
        <dbReference type="PROSITE" id="PS50977"/>
    </source>
</evidence>
<dbReference type="Proteomes" id="UP000028702">
    <property type="component" value="Unassembled WGS sequence"/>
</dbReference>
<accession>A0A081BCY8</accession>
<protein>
    <submittedName>
        <fullName evidence="6">TetR family transcriptional regulator</fullName>
    </submittedName>
</protein>
<feature type="domain" description="HTH tetR-type" evidence="5">
    <location>
        <begin position="19"/>
        <end position="79"/>
    </location>
</feature>
<sequence length="209" mass="23096">MTPPIESPGEAKPRAKRPSKNRVKLLEVARKLFGEKGYAETGTEEIVAAAGITRGALYYQFADKEDLFRAVFEEMLAECGQEIFEKTMKGIEHDREDLHVGTQVMLDIFSRPEVKRILLLDGPVVMGWADWREVQRPFHLALIGHALEHLVDEGLIPDQPLEPLADVISGAAMQAALAIANAQDPAAARKIYGESLAQLLRRLAGPSNM</sequence>
<gene>
    <name evidence="6" type="ORF">M2A_2405</name>
</gene>
<dbReference type="Gene3D" id="1.10.357.10">
    <property type="entry name" value="Tetracycline Repressor, domain 2"/>
    <property type="match status" value="1"/>
</dbReference>
<evidence type="ECO:0000313" key="6">
    <source>
        <dbReference type="EMBL" id="GAK45906.1"/>
    </source>
</evidence>
<dbReference type="Pfam" id="PF21351">
    <property type="entry name" value="TetR_C_41"/>
    <property type="match status" value="1"/>
</dbReference>
<dbReference type="Pfam" id="PF00440">
    <property type="entry name" value="TetR_N"/>
    <property type="match status" value="1"/>
</dbReference>
<keyword evidence="2 4" id="KW-0238">DNA-binding</keyword>
<keyword evidence="7" id="KW-1185">Reference proteome</keyword>
<evidence type="ECO:0000256" key="2">
    <source>
        <dbReference type="ARBA" id="ARBA00023125"/>
    </source>
</evidence>
<dbReference type="SUPFAM" id="SSF46689">
    <property type="entry name" value="Homeodomain-like"/>
    <property type="match status" value="1"/>
</dbReference>
<dbReference type="STRING" id="1333998.M2A_2405"/>
<dbReference type="PANTHER" id="PTHR30055:SF234">
    <property type="entry name" value="HTH-TYPE TRANSCRIPTIONAL REGULATOR BETI"/>
    <property type="match status" value="1"/>
</dbReference>
<reference evidence="6 7" key="1">
    <citation type="submission" date="2014-07" db="EMBL/GenBank/DDBJ databases">
        <title>Tepidicaulis marinum gen. nov., sp. nov., a novel marine bacterium denitrifying nitrate to nitrous oxide strictly under microaerobic conditions.</title>
        <authorList>
            <person name="Takeuchi M."/>
            <person name="Yamagishi T."/>
            <person name="Kamagata Y."/>
            <person name="Oshima K."/>
            <person name="Hattori M."/>
            <person name="Katayama T."/>
            <person name="Hanada S."/>
            <person name="Tamaki H."/>
            <person name="Marumo K."/>
            <person name="Maeda H."/>
            <person name="Nedachi M."/>
            <person name="Iwasaki W."/>
            <person name="Suwa Y."/>
            <person name="Sakata S."/>
        </authorList>
    </citation>
    <scope>NUCLEOTIDE SEQUENCE [LARGE SCALE GENOMIC DNA]</scope>
    <source>
        <strain evidence="6 7">MA2</strain>
    </source>
</reference>
<dbReference type="eggNOG" id="COG1309">
    <property type="taxonomic scope" value="Bacteria"/>
</dbReference>